<gene>
    <name evidence="3" type="ORF">ES319_A08G127400v1</name>
</gene>
<comment type="similarity">
    <text evidence="1">Belongs to the cullin family.</text>
</comment>
<feature type="domain" description="Cullin N-terminal" evidence="2">
    <location>
        <begin position="79"/>
        <end position="189"/>
    </location>
</feature>
<dbReference type="SUPFAM" id="SSF74788">
    <property type="entry name" value="Cullin repeat-like"/>
    <property type="match status" value="1"/>
</dbReference>
<evidence type="ECO:0000256" key="1">
    <source>
        <dbReference type="ARBA" id="ARBA00006019"/>
    </source>
</evidence>
<dbReference type="GO" id="GO:0006511">
    <property type="term" value="P:ubiquitin-dependent protein catabolic process"/>
    <property type="evidence" value="ECO:0007669"/>
    <property type="project" value="InterPro"/>
</dbReference>
<accession>A0A5J5URR3</accession>
<keyword evidence="4" id="KW-1185">Reference proteome</keyword>
<dbReference type="InterPro" id="IPR016159">
    <property type="entry name" value="Cullin_repeat-like_dom_sf"/>
</dbReference>
<reference evidence="4" key="1">
    <citation type="journal article" date="2020" name="Nat. Genet.">
        <title>Genomic diversifications of five Gossypium allopolyploid species and their impact on cotton improvement.</title>
        <authorList>
            <person name="Chen Z.J."/>
            <person name="Sreedasyam A."/>
            <person name="Ando A."/>
            <person name="Song Q."/>
            <person name="De Santiago L.M."/>
            <person name="Hulse-Kemp A.M."/>
            <person name="Ding M."/>
            <person name="Ye W."/>
            <person name="Kirkbride R.C."/>
            <person name="Jenkins J."/>
            <person name="Plott C."/>
            <person name="Lovell J."/>
            <person name="Lin Y.M."/>
            <person name="Vaughn R."/>
            <person name="Liu B."/>
            <person name="Simpson S."/>
            <person name="Scheffler B.E."/>
            <person name="Wen L."/>
            <person name="Saski C.A."/>
            <person name="Grover C.E."/>
            <person name="Hu G."/>
            <person name="Conover J.L."/>
            <person name="Carlson J.W."/>
            <person name="Shu S."/>
            <person name="Boston L.B."/>
            <person name="Williams M."/>
            <person name="Peterson D.G."/>
            <person name="McGee K."/>
            <person name="Jones D.C."/>
            <person name="Wendel J.F."/>
            <person name="Stelly D.M."/>
            <person name="Grimwood J."/>
            <person name="Schmutz J."/>
        </authorList>
    </citation>
    <scope>NUCLEOTIDE SEQUENCE [LARGE SCALE GENOMIC DNA]</scope>
    <source>
        <strain evidence="4">cv. 3-79</strain>
    </source>
</reference>
<evidence type="ECO:0000313" key="3">
    <source>
        <dbReference type="EMBL" id="KAB2069976.1"/>
    </source>
</evidence>
<organism evidence="3 4">
    <name type="scientific">Gossypium barbadense</name>
    <name type="common">Sea Island cotton</name>
    <name type="synonym">Hibiscus barbadensis</name>
    <dbReference type="NCBI Taxonomy" id="3634"/>
    <lineage>
        <taxon>Eukaryota</taxon>
        <taxon>Viridiplantae</taxon>
        <taxon>Streptophyta</taxon>
        <taxon>Embryophyta</taxon>
        <taxon>Tracheophyta</taxon>
        <taxon>Spermatophyta</taxon>
        <taxon>Magnoliopsida</taxon>
        <taxon>eudicotyledons</taxon>
        <taxon>Gunneridae</taxon>
        <taxon>Pentapetalae</taxon>
        <taxon>rosids</taxon>
        <taxon>malvids</taxon>
        <taxon>Malvales</taxon>
        <taxon>Malvaceae</taxon>
        <taxon>Malvoideae</taxon>
        <taxon>Gossypium</taxon>
    </lineage>
</organism>
<dbReference type="InterPro" id="IPR001373">
    <property type="entry name" value="Cullin_N"/>
</dbReference>
<dbReference type="Proteomes" id="UP000327439">
    <property type="component" value="Chromosome A08"/>
</dbReference>
<sequence>MGCENIEFDQGWGEMEKGIEKLKRILAGEKETPFTSREYMTLYTTIYNMCNQKAPHDYSEQLYDKYKETLDEYITSIVYEDVHPTIKDIVLSLIDKEREGEQIDRALLKNALDIFVEMGGGQMNRYQDDFEAPFLQETSNYFSRKASKWIEEASCPDYLLKSEECLKKEVDKVSNYLHSSTETKLMEVIFSVA</sequence>
<evidence type="ECO:0000313" key="4">
    <source>
        <dbReference type="Proteomes" id="UP000327439"/>
    </source>
</evidence>
<name>A0A5J5URR3_GOSBA</name>
<dbReference type="FunFam" id="1.20.1310.10:FF:000001">
    <property type="entry name" value="Cullin 3"/>
    <property type="match status" value="1"/>
</dbReference>
<evidence type="ECO:0000259" key="2">
    <source>
        <dbReference type="Pfam" id="PF00888"/>
    </source>
</evidence>
<dbReference type="OrthoDB" id="27073at2759"/>
<protein>
    <recommendedName>
        <fullName evidence="2">Cullin N-terminal domain-containing protein</fullName>
    </recommendedName>
</protein>
<dbReference type="Pfam" id="PF00888">
    <property type="entry name" value="Cullin"/>
    <property type="match status" value="1"/>
</dbReference>
<dbReference type="AlphaFoldDB" id="A0A5J5URR3"/>
<dbReference type="GO" id="GO:0031625">
    <property type="term" value="F:ubiquitin protein ligase binding"/>
    <property type="evidence" value="ECO:0007669"/>
    <property type="project" value="InterPro"/>
</dbReference>
<proteinExistence type="inferred from homology"/>
<dbReference type="PANTHER" id="PTHR11932">
    <property type="entry name" value="CULLIN"/>
    <property type="match status" value="1"/>
</dbReference>
<dbReference type="EMBL" id="CM018209">
    <property type="protein sequence ID" value="KAB2069976.1"/>
    <property type="molecule type" value="Genomic_DNA"/>
</dbReference>
<dbReference type="Gene3D" id="1.20.1310.10">
    <property type="entry name" value="Cullin Repeats"/>
    <property type="match status" value="1"/>
</dbReference>
<dbReference type="InterPro" id="IPR045093">
    <property type="entry name" value="Cullin"/>
</dbReference>